<evidence type="ECO:0000256" key="1">
    <source>
        <dbReference type="SAM" id="MobiDB-lite"/>
    </source>
</evidence>
<feature type="domain" description="Phosphotyrosine protein phosphatase I" evidence="2">
    <location>
        <begin position="5"/>
        <end position="148"/>
    </location>
</feature>
<dbReference type="InterPro" id="IPR036196">
    <property type="entry name" value="Ptyr_pPase_sf"/>
</dbReference>
<dbReference type="Gene3D" id="3.40.50.2300">
    <property type="match status" value="1"/>
</dbReference>
<gene>
    <name evidence="3" type="ORF">AVDCRST_MAG41-2691</name>
</gene>
<evidence type="ECO:0000259" key="2">
    <source>
        <dbReference type="SMART" id="SM00226"/>
    </source>
</evidence>
<accession>A0A6J4J4X1</accession>
<organism evidence="3">
    <name type="scientific">uncultured Mycobacteriales bacterium</name>
    <dbReference type="NCBI Taxonomy" id="581187"/>
    <lineage>
        <taxon>Bacteria</taxon>
        <taxon>Bacillati</taxon>
        <taxon>Actinomycetota</taxon>
        <taxon>Actinomycetes</taxon>
        <taxon>Mycobacteriales</taxon>
        <taxon>environmental samples</taxon>
    </lineage>
</organism>
<dbReference type="InterPro" id="IPR023485">
    <property type="entry name" value="Ptyr_pPase"/>
</dbReference>
<dbReference type="EMBL" id="CADCTP010000248">
    <property type="protein sequence ID" value="CAA9267197.1"/>
    <property type="molecule type" value="Genomic_DNA"/>
</dbReference>
<feature type="region of interest" description="Disordered" evidence="1">
    <location>
        <begin position="156"/>
        <end position="178"/>
    </location>
</feature>
<proteinExistence type="predicted"/>
<evidence type="ECO:0000313" key="3">
    <source>
        <dbReference type="EMBL" id="CAA9267197.1"/>
    </source>
</evidence>
<name>A0A6J4J4X1_9ACTN</name>
<sequence length="232" mass="24618">MGDPAHVLCVCTANVCRSPAAALLLTAGLRARLGPAADAQVVVTSAGTWATADRPIEPGTAGALRRAGVDPAAVAGARSIRLTRTAIRDADLVIGSTAEHVRAVWRLELASRHRTFTLGELARLAEGISGDDLPEADAGARLRALVSRASTLREQRHRPGTPYVTDAYDLDDPTDNDPAQRDMVAQTAAWVDFLLDGVAGPAPARRGYRDRVPGVAWALQWSRHRAARGAVR</sequence>
<dbReference type="Pfam" id="PF01451">
    <property type="entry name" value="LMWPc"/>
    <property type="match status" value="1"/>
</dbReference>
<dbReference type="SMART" id="SM00226">
    <property type="entry name" value="LMWPc"/>
    <property type="match status" value="1"/>
</dbReference>
<dbReference type="SUPFAM" id="SSF52788">
    <property type="entry name" value="Phosphotyrosine protein phosphatases I"/>
    <property type="match status" value="1"/>
</dbReference>
<protein>
    <recommendedName>
        <fullName evidence="2">Phosphotyrosine protein phosphatase I domain-containing protein</fullName>
    </recommendedName>
</protein>
<dbReference type="AlphaFoldDB" id="A0A6J4J4X1"/>
<reference evidence="3" key="1">
    <citation type="submission" date="2020-02" db="EMBL/GenBank/DDBJ databases">
        <authorList>
            <person name="Meier V. D."/>
        </authorList>
    </citation>
    <scope>NUCLEOTIDE SEQUENCE</scope>
    <source>
        <strain evidence="3">AVDCRST_MAG41</strain>
    </source>
</reference>